<dbReference type="EMBL" id="ML170267">
    <property type="protein sequence ID" value="TDL15649.1"/>
    <property type="molecule type" value="Genomic_DNA"/>
</dbReference>
<evidence type="ECO:0000313" key="2">
    <source>
        <dbReference type="Proteomes" id="UP000294933"/>
    </source>
</evidence>
<reference evidence="1 2" key="1">
    <citation type="submission" date="2018-06" db="EMBL/GenBank/DDBJ databases">
        <title>A transcriptomic atlas of mushroom development highlights an independent origin of complex multicellularity.</title>
        <authorList>
            <consortium name="DOE Joint Genome Institute"/>
            <person name="Krizsan K."/>
            <person name="Almasi E."/>
            <person name="Merenyi Z."/>
            <person name="Sahu N."/>
            <person name="Viragh M."/>
            <person name="Koszo T."/>
            <person name="Mondo S."/>
            <person name="Kiss B."/>
            <person name="Balint B."/>
            <person name="Kues U."/>
            <person name="Barry K."/>
            <person name="Hegedus J.C."/>
            <person name="Henrissat B."/>
            <person name="Johnson J."/>
            <person name="Lipzen A."/>
            <person name="Ohm R."/>
            <person name="Nagy I."/>
            <person name="Pangilinan J."/>
            <person name="Yan J."/>
            <person name="Xiong Y."/>
            <person name="Grigoriev I.V."/>
            <person name="Hibbett D.S."/>
            <person name="Nagy L.G."/>
        </authorList>
    </citation>
    <scope>NUCLEOTIDE SEQUENCE [LARGE SCALE GENOMIC DNA]</scope>
    <source>
        <strain evidence="1 2">SZMC22713</strain>
    </source>
</reference>
<name>A0A4Y7PM48_9AGAM</name>
<keyword evidence="2" id="KW-1185">Reference proteome</keyword>
<accession>A0A4Y7PM48</accession>
<organism evidence="1 2">
    <name type="scientific">Rickenella mellea</name>
    <dbReference type="NCBI Taxonomy" id="50990"/>
    <lineage>
        <taxon>Eukaryota</taxon>
        <taxon>Fungi</taxon>
        <taxon>Dikarya</taxon>
        <taxon>Basidiomycota</taxon>
        <taxon>Agaricomycotina</taxon>
        <taxon>Agaricomycetes</taxon>
        <taxon>Hymenochaetales</taxon>
        <taxon>Rickenellaceae</taxon>
        <taxon>Rickenella</taxon>
    </lineage>
</organism>
<dbReference type="Proteomes" id="UP000294933">
    <property type="component" value="Unassembled WGS sequence"/>
</dbReference>
<dbReference type="VEuPathDB" id="FungiDB:BD410DRAFT_832508"/>
<dbReference type="AlphaFoldDB" id="A0A4Y7PM48"/>
<proteinExistence type="predicted"/>
<protein>
    <submittedName>
        <fullName evidence="1">Uncharacterized protein</fullName>
    </submittedName>
</protein>
<sequence>MNAEEFMECLPYMPQLQDLMTCLDEDGRRSVIRMLTGSLPSSMETISAVTCTQLEHFDIGGGGVGKLRRVVYRDYFSWRSEYPIVLNPEVKQCISNGLIVTRDSDRYNKVFFSVDNFLSRVGNFIRRKERMGFLDTRFRPNKLPSELFAGMTED</sequence>
<evidence type="ECO:0000313" key="1">
    <source>
        <dbReference type="EMBL" id="TDL15649.1"/>
    </source>
</evidence>
<gene>
    <name evidence="1" type="ORF">BD410DRAFT_832508</name>
</gene>